<keyword evidence="2" id="KW-1185">Reference proteome</keyword>
<name>A0ACB0JXY7_TRIPR</name>
<dbReference type="EMBL" id="CASHSV030000109">
    <property type="protein sequence ID" value="CAJ2649197.1"/>
    <property type="molecule type" value="Genomic_DNA"/>
</dbReference>
<proteinExistence type="predicted"/>
<accession>A0ACB0JXY7</accession>
<protein>
    <submittedName>
        <fullName evidence="1">Uncharacterized protein</fullName>
    </submittedName>
</protein>
<organism evidence="1 2">
    <name type="scientific">Trifolium pratense</name>
    <name type="common">Red clover</name>
    <dbReference type="NCBI Taxonomy" id="57577"/>
    <lineage>
        <taxon>Eukaryota</taxon>
        <taxon>Viridiplantae</taxon>
        <taxon>Streptophyta</taxon>
        <taxon>Embryophyta</taxon>
        <taxon>Tracheophyta</taxon>
        <taxon>Spermatophyta</taxon>
        <taxon>Magnoliopsida</taxon>
        <taxon>eudicotyledons</taxon>
        <taxon>Gunneridae</taxon>
        <taxon>Pentapetalae</taxon>
        <taxon>rosids</taxon>
        <taxon>fabids</taxon>
        <taxon>Fabales</taxon>
        <taxon>Fabaceae</taxon>
        <taxon>Papilionoideae</taxon>
        <taxon>50 kb inversion clade</taxon>
        <taxon>NPAAA clade</taxon>
        <taxon>Hologalegina</taxon>
        <taxon>IRL clade</taxon>
        <taxon>Trifolieae</taxon>
        <taxon>Trifolium</taxon>
    </lineage>
</organism>
<reference evidence="1" key="1">
    <citation type="submission" date="2023-10" db="EMBL/GenBank/DDBJ databases">
        <authorList>
            <person name="Rodriguez Cubillos JULIANA M."/>
            <person name="De Vega J."/>
        </authorList>
    </citation>
    <scope>NUCLEOTIDE SEQUENCE</scope>
</reference>
<evidence type="ECO:0000313" key="1">
    <source>
        <dbReference type="EMBL" id="CAJ2649197.1"/>
    </source>
</evidence>
<sequence length="92" mass="11263">MTEYGVEESWTQLLKISFQNLRNILHNFETGNYYHWFPLYLPESCDTLILANYLKDQAILYNWRDNERTRISIQKSFWHSAKDYVESLVWYC</sequence>
<dbReference type="Proteomes" id="UP001177021">
    <property type="component" value="Unassembled WGS sequence"/>
</dbReference>
<gene>
    <name evidence="1" type="ORF">MILVUS5_LOCUS17376</name>
</gene>
<evidence type="ECO:0000313" key="2">
    <source>
        <dbReference type="Proteomes" id="UP001177021"/>
    </source>
</evidence>
<comment type="caution">
    <text evidence="1">The sequence shown here is derived from an EMBL/GenBank/DDBJ whole genome shotgun (WGS) entry which is preliminary data.</text>
</comment>